<evidence type="ECO:0000256" key="3">
    <source>
        <dbReference type="ARBA" id="ARBA00022898"/>
    </source>
</evidence>
<dbReference type="GO" id="GO:0018826">
    <property type="term" value="F:methionine gamma-lyase activity"/>
    <property type="evidence" value="ECO:0007669"/>
    <property type="project" value="UniProtKB-EC"/>
</dbReference>
<dbReference type="GO" id="GO:0005737">
    <property type="term" value="C:cytoplasm"/>
    <property type="evidence" value="ECO:0007669"/>
    <property type="project" value="TreeGrafter"/>
</dbReference>
<comment type="cofactor">
    <cofactor evidence="1 9">
        <name>pyridoxal 5'-phosphate</name>
        <dbReference type="ChEBI" id="CHEBI:597326"/>
    </cofactor>
</comment>
<organism evidence="10 11">
    <name type="scientific">Candidatus Nanopelagicus limnae</name>
    <dbReference type="NCBI Taxonomy" id="1884634"/>
    <lineage>
        <taxon>Bacteria</taxon>
        <taxon>Bacillati</taxon>
        <taxon>Actinomycetota</taxon>
        <taxon>Actinomycetes</taxon>
        <taxon>Candidatus Nanopelagicales</taxon>
        <taxon>Candidatus Nanopelagicaceae</taxon>
        <taxon>Candidatus Nanopelagicus</taxon>
    </lineage>
</organism>
<dbReference type="EC" id="4.4.1.2" evidence="4"/>
<dbReference type="GO" id="GO:0030170">
    <property type="term" value="F:pyridoxal phosphate binding"/>
    <property type="evidence" value="ECO:0007669"/>
    <property type="project" value="InterPro"/>
</dbReference>
<dbReference type="FunFam" id="3.40.640.10:FF:000046">
    <property type="entry name" value="Cystathionine gamma-lyase"/>
    <property type="match status" value="1"/>
</dbReference>
<dbReference type="GO" id="GO:0019343">
    <property type="term" value="P:cysteine biosynthetic process via cystathionine"/>
    <property type="evidence" value="ECO:0007669"/>
    <property type="project" value="TreeGrafter"/>
</dbReference>
<dbReference type="EMBL" id="CP016768">
    <property type="protein sequence ID" value="ASY09025.1"/>
    <property type="molecule type" value="Genomic_DNA"/>
</dbReference>
<dbReference type="KEGG" id="abam:B1s21122_01425"/>
<evidence type="ECO:0000256" key="9">
    <source>
        <dbReference type="RuleBase" id="RU362118"/>
    </source>
</evidence>
<evidence type="ECO:0000256" key="8">
    <source>
        <dbReference type="PIRSR" id="PIRSR001434-2"/>
    </source>
</evidence>
<evidence type="ECO:0000256" key="1">
    <source>
        <dbReference type="ARBA" id="ARBA00001933"/>
    </source>
</evidence>
<evidence type="ECO:0000313" key="10">
    <source>
        <dbReference type="EMBL" id="ASY09025.1"/>
    </source>
</evidence>
<dbReference type="OrthoDB" id="9780685at2"/>
<dbReference type="Gene3D" id="3.90.1150.10">
    <property type="entry name" value="Aspartate Aminotransferase, domain 1"/>
    <property type="match status" value="1"/>
</dbReference>
<dbReference type="Pfam" id="PF01053">
    <property type="entry name" value="Cys_Met_Meta_PP"/>
    <property type="match status" value="1"/>
</dbReference>
<dbReference type="SUPFAM" id="SSF53383">
    <property type="entry name" value="PLP-dependent transferases"/>
    <property type="match status" value="1"/>
</dbReference>
<dbReference type="GO" id="GO:0003962">
    <property type="term" value="F:cystathionine gamma-synthase activity"/>
    <property type="evidence" value="ECO:0007669"/>
    <property type="project" value="TreeGrafter"/>
</dbReference>
<proteinExistence type="inferred from homology"/>
<dbReference type="AlphaFoldDB" id="A0A249JWY2"/>
<evidence type="ECO:0000313" key="11">
    <source>
        <dbReference type="Proteomes" id="UP000217153"/>
    </source>
</evidence>
<dbReference type="GO" id="GO:0004123">
    <property type="term" value="F:cystathionine gamma-lyase activity"/>
    <property type="evidence" value="ECO:0007669"/>
    <property type="project" value="TreeGrafter"/>
</dbReference>
<dbReference type="InterPro" id="IPR015421">
    <property type="entry name" value="PyrdxlP-dep_Trfase_major"/>
</dbReference>
<evidence type="ECO:0000256" key="6">
    <source>
        <dbReference type="ARBA" id="ARBA00048780"/>
    </source>
</evidence>
<dbReference type="RefSeq" id="WP_095680331.1">
    <property type="nucleotide sequence ID" value="NZ_CP016768.2"/>
</dbReference>
<evidence type="ECO:0000256" key="4">
    <source>
        <dbReference type="ARBA" id="ARBA00047175"/>
    </source>
</evidence>
<dbReference type="Proteomes" id="UP000217153">
    <property type="component" value="Chromosome"/>
</dbReference>
<dbReference type="InterPro" id="IPR015422">
    <property type="entry name" value="PyrdxlP-dep_Trfase_small"/>
</dbReference>
<evidence type="ECO:0000256" key="2">
    <source>
        <dbReference type="ARBA" id="ARBA00009077"/>
    </source>
</evidence>
<accession>A0A249JWY2</accession>
<dbReference type="InterPro" id="IPR015424">
    <property type="entry name" value="PyrdxlP-dep_Trfase"/>
</dbReference>
<dbReference type="PANTHER" id="PTHR11808">
    <property type="entry name" value="TRANS-SULFURATION ENZYME FAMILY MEMBER"/>
    <property type="match status" value="1"/>
</dbReference>
<gene>
    <name evidence="10" type="ORF">B1s21122_01425</name>
</gene>
<keyword evidence="3 8" id="KW-0663">Pyridoxal phosphate</keyword>
<dbReference type="PANTHER" id="PTHR11808:SF15">
    <property type="entry name" value="CYSTATHIONINE GAMMA-LYASE"/>
    <property type="match status" value="1"/>
</dbReference>
<dbReference type="Gene3D" id="3.40.640.10">
    <property type="entry name" value="Type I PLP-dependent aspartate aminotransferase-like (Major domain)"/>
    <property type="match status" value="1"/>
</dbReference>
<evidence type="ECO:0000256" key="7">
    <source>
        <dbReference type="ARBA" id="ARBA00052699"/>
    </source>
</evidence>
<reference evidence="11" key="1">
    <citation type="submission" date="2016-10" db="EMBL/GenBank/DDBJ databases">
        <title>High microdiversification within the ubiquitous acI lineage of Actinobacteria.</title>
        <authorList>
            <person name="Neuenschwander S.M."/>
            <person name="Salcher M."/>
            <person name="Ghai R."/>
            <person name="Pernthaler J."/>
        </authorList>
    </citation>
    <scope>NUCLEOTIDE SEQUENCE [LARGE SCALE GENOMIC DNA]</scope>
</reference>
<comment type="catalytic activity">
    <reaction evidence="6">
        <text>L-homocysteine + H2O = 2-oxobutanoate + hydrogen sulfide + NH4(+) + H(+)</text>
        <dbReference type="Rhea" id="RHEA:14501"/>
        <dbReference type="ChEBI" id="CHEBI:15377"/>
        <dbReference type="ChEBI" id="CHEBI:15378"/>
        <dbReference type="ChEBI" id="CHEBI:16763"/>
        <dbReference type="ChEBI" id="CHEBI:28938"/>
        <dbReference type="ChEBI" id="CHEBI:29919"/>
        <dbReference type="ChEBI" id="CHEBI:58199"/>
        <dbReference type="EC" id="4.4.1.2"/>
    </reaction>
    <physiologicalReaction direction="left-to-right" evidence="6">
        <dbReference type="Rhea" id="RHEA:14502"/>
    </physiologicalReaction>
</comment>
<protein>
    <recommendedName>
        <fullName evidence="4">homocysteine desulfhydrase</fullName>
        <ecNumber evidence="4">4.4.1.2</ecNumber>
    </recommendedName>
    <alternativeName>
        <fullName evidence="5">Homocysteine desulfhydrase</fullName>
    </alternativeName>
</protein>
<comment type="catalytic activity">
    <reaction evidence="7">
        <text>L-methionine + H2O = methanethiol + 2-oxobutanoate + NH4(+)</text>
        <dbReference type="Rhea" id="RHEA:23800"/>
        <dbReference type="ChEBI" id="CHEBI:15377"/>
        <dbReference type="ChEBI" id="CHEBI:16007"/>
        <dbReference type="ChEBI" id="CHEBI:16763"/>
        <dbReference type="ChEBI" id="CHEBI:28938"/>
        <dbReference type="ChEBI" id="CHEBI:57844"/>
        <dbReference type="EC" id="4.4.1.11"/>
    </reaction>
    <physiologicalReaction direction="left-to-right" evidence="7">
        <dbReference type="Rhea" id="RHEA:23801"/>
    </physiologicalReaction>
</comment>
<dbReference type="InterPro" id="IPR000277">
    <property type="entry name" value="Cys/Met-Metab_PyrdxlP-dep_enz"/>
</dbReference>
<dbReference type="CDD" id="cd00614">
    <property type="entry name" value="CGS_like"/>
    <property type="match status" value="1"/>
</dbReference>
<comment type="similarity">
    <text evidence="2 9">Belongs to the trans-sulfuration enzymes family.</text>
</comment>
<feature type="modified residue" description="N6-(pyridoxal phosphate)lysine" evidence="8">
    <location>
        <position position="197"/>
    </location>
</feature>
<keyword evidence="11" id="KW-1185">Reference proteome</keyword>
<dbReference type="GO" id="GO:0019346">
    <property type="term" value="P:transsulfuration"/>
    <property type="evidence" value="ECO:0007669"/>
    <property type="project" value="InterPro"/>
</dbReference>
<dbReference type="PIRSF" id="PIRSF001434">
    <property type="entry name" value="CGS"/>
    <property type="match status" value="1"/>
</dbReference>
<dbReference type="GO" id="GO:0047982">
    <property type="term" value="F:homocysteine desulfhydrase activity"/>
    <property type="evidence" value="ECO:0007669"/>
    <property type="project" value="UniProtKB-EC"/>
</dbReference>
<evidence type="ECO:0000256" key="5">
    <source>
        <dbReference type="ARBA" id="ARBA00047199"/>
    </source>
</evidence>
<sequence length="377" mass="40502">MSEPMDLEKLATESKVVAAGRPAKQPDGALNPPIALNSTFHEGGPVGYGRYGNETWSALEEAISVLEGGKTLLFSSGMAAISAVFSLLPEGAVIVAANNGYQGTTTLLKKLHESEKLKVRFVNLANTDECIAAIPGAQMLYLESPLNPLLEVVDLPKIIAAGKAAGCGVAVDNTLATPLLQNPLALGADISIHSVTKYLSGHSDLILGSLTTNDQALYGRLEQSRRYGGAIAGPFEAWIALRGLRTFAIRMQRSQENAMELANRLSKDSRISKVRYPGLPTDSYHGLAKSFMKGFGAMISFDVNASVEQLDLMCNSSKLITNATSLGGVESIWERRRRWATESATVPENLIRFSVGIENVDDLWADIQQALNVAKIK</sequence>
<name>A0A249JWY2_9ACTN</name>